<proteinExistence type="predicted"/>
<dbReference type="PANTHER" id="PTHR24159">
    <property type="match status" value="1"/>
</dbReference>
<sequence length="431" mass="49265">MKQSPISALSDEAYTEALTVVEIQDCLFNLTKESYIKSLDVIMESVYITTEERVLELSHHIIESVKYRVKSVATYADLLQFLQFKSPENPPLEKIAKFIIDEIFTEITSERVGRCAMQLIQFLSKCFIRQVYTNSEIMDFIRRNLQSKDARQIAILHLFSHFCYLIEELDEPLYNQYLNIIRQISPKDENSPVQLFLSELDGWRENNWFALQTLLSHDYNGITLEGAIISDDDTSLTDCLHQKTFSVNGLMQTNLFTPSNMLETNPTIIQYSAYFGSLKCFKLLLANGADLTVETYENCSTIKFAAAGGNMGIIKILDDKKFNFRGASHYAAIYHQYDLLVWAIENKDKRHYTNCTGLGTPFECCATSNFIKGILYFMQNAIDINICWSGANPLFYACVFGQLDAVKLLLSHKDIQPDIKDSQGILLIIFI</sequence>
<dbReference type="Pfam" id="PF12796">
    <property type="entry name" value="Ank_2"/>
    <property type="match status" value="1"/>
</dbReference>
<dbReference type="InterPro" id="IPR002110">
    <property type="entry name" value="Ankyrin_rpt"/>
</dbReference>
<protein>
    <recommendedName>
        <fullName evidence="3">DUF3447 domain-containing protein</fullName>
    </recommendedName>
</protein>
<name>A0ABR2JXJ0_9EUKA</name>
<dbReference type="PANTHER" id="PTHR24159:SF5">
    <property type="entry name" value="ANK_REP_REGION DOMAIN-CONTAINING PROTEIN"/>
    <property type="match status" value="1"/>
</dbReference>
<dbReference type="InterPro" id="IPR016024">
    <property type="entry name" value="ARM-type_fold"/>
</dbReference>
<dbReference type="SUPFAM" id="SSF48403">
    <property type="entry name" value="Ankyrin repeat"/>
    <property type="match status" value="1"/>
</dbReference>
<dbReference type="Proteomes" id="UP001470230">
    <property type="component" value="Unassembled WGS sequence"/>
</dbReference>
<evidence type="ECO:0000313" key="2">
    <source>
        <dbReference type="Proteomes" id="UP001470230"/>
    </source>
</evidence>
<dbReference type="SMART" id="SM00248">
    <property type="entry name" value="ANK"/>
    <property type="match status" value="4"/>
</dbReference>
<dbReference type="Gene3D" id="1.25.40.180">
    <property type="match status" value="1"/>
</dbReference>
<dbReference type="EMBL" id="JAPFFF010000009">
    <property type="protein sequence ID" value="KAK8883333.1"/>
    <property type="molecule type" value="Genomic_DNA"/>
</dbReference>
<evidence type="ECO:0000313" key="1">
    <source>
        <dbReference type="EMBL" id="KAK8883333.1"/>
    </source>
</evidence>
<dbReference type="Gene3D" id="1.25.40.20">
    <property type="entry name" value="Ankyrin repeat-containing domain"/>
    <property type="match status" value="2"/>
</dbReference>
<dbReference type="SUPFAM" id="SSF48371">
    <property type="entry name" value="ARM repeat"/>
    <property type="match status" value="1"/>
</dbReference>
<reference evidence="1 2" key="1">
    <citation type="submission" date="2024-04" db="EMBL/GenBank/DDBJ databases">
        <title>Tritrichomonas musculus Genome.</title>
        <authorList>
            <person name="Alves-Ferreira E."/>
            <person name="Grigg M."/>
            <person name="Lorenzi H."/>
            <person name="Galac M."/>
        </authorList>
    </citation>
    <scope>NUCLEOTIDE SEQUENCE [LARGE SCALE GENOMIC DNA]</scope>
    <source>
        <strain evidence="1 2">EAF2021</strain>
    </source>
</reference>
<evidence type="ECO:0008006" key="3">
    <source>
        <dbReference type="Google" id="ProtNLM"/>
    </source>
</evidence>
<accession>A0ABR2JXJ0</accession>
<keyword evidence="2" id="KW-1185">Reference proteome</keyword>
<dbReference type="InterPro" id="IPR036770">
    <property type="entry name" value="Ankyrin_rpt-contain_sf"/>
</dbReference>
<comment type="caution">
    <text evidence="1">The sequence shown here is derived from an EMBL/GenBank/DDBJ whole genome shotgun (WGS) entry which is preliminary data.</text>
</comment>
<gene>
    <name evidence="1" type="ORF">M9Y10_045983</name>
</gene>
<organism evidence="1 2">
    <name type="scientific">Tritrichomonas musculus</name>
    <dbReference type="NCBI Taxonomy" id="1915356"/>
    <lineage>
        <taxon>Eukaryota</taxon>
        <taxon>Metamonada</taxon>
        <taxon>Parabasalia</taxon>
        <taxon>Tritrichomonadida</taxon>
        <taxon>Tritrichomonadidae</taxon>
        <taxon>Tritrichomonas</taxon>
    </lineage>
</organism>